<reference evidence="1" key="2">
    <citation type="journal article" date="2021" name="PeerJ">
        <title>Extensive microbial diversity within the chicken gut microbiome revealed by metagenomics and culture.</title>
        <authorList>
            <person name="Gilroy R."/>
            <person name="Ravi A."/>
            <person name="Getino M."/>
            <person name="Pursley I."/>
            <person name="Horton D.L."/>
            <person name="Alikhan N.F."/>
            <person name="Baker D."/>
            <person name="Gharbi K."/>
            <person name="Hall N."/>
            <person name="Watson M."/>
            <person name="Adriaenssens E.M."/>
            <person name="Foster-Nyarko E."/>
            <person name="Jarju S."/>
            <person name="Secka A."/>
            <person name="Antonio M."/>
            <person name="Oren A."/>
            <person name="Chaudhuri R.R."/>
            <person name="La Ragione R."/>
            <person name="Hildebrand F."/>
            <person name="Pallen M.J."/>
        </authorList>
    </citation>
    <scope>NUCLEOTIDE SEQUENCE</scope>
    <source>
        <strain evidence="1">CHK123-3438</strain>
    </source>
</reference>
<name>A0A9D1GL04_9FIRM</name>
<protein>
    <submittedName>
        <fullName evidence="1">Major capsid protein</fullName>
    </submittedName>
</protein>
<dbReference type="Gene3D" id="3.30.1930.10">
    <property type="entry name" value="capsid protein of prophage domain"/>
    <property type="match status" value="1"/>
</dbReference>
<reference evidence="1" key="1">
    <citation type="submission" date="2020-10" db="EMBL/GenBank/DDBJ databases">
        <authorList>
            <person name="Gilroy R."/>
        </authorList>
    </citation>
    <scope>NUCLEOTIDE SEQUENCE</scope>
    <source>
        <strain evidence="1">CHK123-3438</strain>
    </source>
</reference>
<feature type="non-terminal residue" evidence="1">
    <location>
        <position position="343"/>
    </location>
</feature>
<organism evidence="1 2">
    <name type="scientific">Candidatus Caccovicinus merdipullorum</name>
    <dbReference type="NCBI Taxonomy" id="2840724"/>
    <lineage>
        <taxon>Bacteria</taxon>
        <taxon>Bacillati</taxon>
        <taxon>Bacillota</taxon>
        <taxon>Clostridia</taxon>
        <taxon>Eubacteriales</taxon>
        <taxon>Candidatus Caccovicinus</taxon>
    </lineage>
</organism>
<dbReference type="EMBL" id="DVKS01000225">
    <property type="protein sequence ID" value="HIT43100.1"/>
    <property type="molecule type" value="Genomic_DNA"/>
</dbReference>
<evidence type="ECO:0000313" key="2">
    <source>
        <dbReference type="Proteomes" id="UP000886860"/>
    </source>
</evidence>
<proteinExistence type="predicted"/>
<sequence length="343" mass="38230">MSLNIFDTHTLLMAVQQLTPPSSFLRDRYFPTNDATDLFATEDVLIEYRDGNKKLAPFVAPRKGGVTMFRQGYTMDRFTPPNIAPKRPLTIDDLKKKGFGEALFSQLTPEDREAMLVIRDSEELGEAISRREEAMAAEVMLTNGCIMKHIADDKNKGDEYSITFYEGDTNPAQYVPAVKWDQTGNAMLEDLAAMIRMLTRSGLPAADFVCGPEVANAMINDAVVQKFLDNRRYELGAVKPERLTASAAVVMVLNIYGRLISVISYDETYTDDNGDDVPYIPVGKGILTAPGAGRTLYGAVTQLEQSDRRFHTYTGRRIPKYVANVDGNTRELTMSSRPLMIPN</sequence>
<dbReference type="Gene3D" id="3.15.30.10">
    <property type="entry name" value="putative capsid protein of prophage domain like"/>
    <property type="match status" value="1"/>
</dbReference>
<dbReference type="AlphaFoldDB" id="A0A9D1GL04"/>
<evidence type="ECO:0000313" key="1">
    <source>
        <dbReference type="EMBL" id="HIT43100.1"/>
    </source>
</evidence>
<dbReference type="InterPro" id="IPR005564">
    <property type="entry name" value="Major_capsid_GpE"/>
</dbReference>
<gene>
    <name evidence="1" type="ORF">IAB60_13570</name>
</gene>
<accession>A0A9D1GL04</accession>
<comment type="caution">
    <text evidence="1">The sequence shown here is derived from an EMBL/GenBank/DDBJ whole genome shotgun (WGS) entry which is preliminary data.</text>
</comment>
<dbReference type="Pfam" id="PF03864">
    <property type="entry name" value="Phage_cap_E"/>
    <property type="match status" value="1"/>
</dbReference>
<dbReference type="Proteomes" id="UP000886860">
    <property type="component" value="Unassembled WGS sequence"/>
</dbReference>